<keyword evidence="3" id="KW-1185">Reference proteome</keyword>
<dbReference type="Proteomes" id="UP001500886">
    <property type="component" value="Unassembled WGS sequence"/>
</dbReference>
<dbReference type="InterPro" id="IPR036291">
    <property type="entry name" value="NAD(P)-bd_dom_sf"/>
</dbReference>
<evidence type="ECO:0000313" key="3">
    <source>
        <dbReference type="Proteomes" id="UP001500886"/>
    </source>
</evidence>
<evidence type="ECO:0000313" key="2">
    <source>
        <dbReference type="EMBL" id="GAA2708820.1"/>
    </source>
</evidence>
<dbReference type="InterPro" id="IPR001509">
    <property type="entry name" value="Epimerase_deHydtase"/>
</dbReference>
<dbReference type="SUPFAM" id="SSF51735">
    <property type="entry name" value="NAD(P)-binding Rossmann-fold domains"/>
    <property type="match status" value="1"/>
</dbReference>
<dbReference type="EMBL" id="BAAASL010000002">
    <property type="protein sequence ID" value="GAA2708820.1"/>
    <property type="molecule type" value="Genomic_DNA"/>
</dbReference>
<protein>
    <recommendedName>
        <fullName evidence="1">NAD-dependent epimerase/dehydratase domain-containing protein</fullName>
    </recommendedName>
</protein>
<proteinExistence type="predicted"/>
<comment type="caution">
    <text evidence="2">The sequence shown here is derived from an EMBL/GenBank/DDBJ whole genome shotgun (WGS) entry which is preliminary data.</text>
</comment>
<name>A0ABP6FZ81_9ACTN</name>
<dbReference type="Gene3D" id="3.40.50.720">
    <property type="entry name" value="NAD(P)-binding Rossmann-like Domain"/>
    <property type="match status" value="1"/>
</dbReference>
<gene>
    <name evidence="2" type="ORF">GCM10010315_05910</name>
</gene>
<evidence type="ECO:0000259" key="1">
    <source>
        <dbReference type="Pfam" id="PF01370"/>
    </source>
</evidence>
<dbReference type="PANTHER" id="PTHR48079">
    <property type="entry name" value="PROTEIN YEEZ"/>
    <property type="match status" value="1"/>
</dbReference>
<dbReference type="InterPro" id="IPR051783">
    <property type="entry name" value="NAD(P)-dependent_oxidoreduct"/>
</dbReference>
<organism evidence="2 3">
    <name type="scientific">Streptomyces luteosporeus</name>
    <dbReference type="NCBI Taxonomy" id="173856"/>
    <lineage>
        <taxon>Bacteria</taxon>
        <taxon>Bacillati</taxon>
        <taxon>Actinomycetota</taxon>
        <taxon>Actinomycetes</taxon>
        <taxon>Kitasatosporales</taxon>
        <taxon>Streptomycetaceae</taxon>
        <taxon>Streptomyces</taxon>
    </lineage>
</organism>
<dbReference type="RefSeq" id="WP_344433043.1">
    <property type="nucleotide sequence ID" value="NZ_BAAASL010000002.1"/>
</dbReference>
<feature type="domain" description="NAD-dependent epimerase/dehydratase" evidence="1">
    <location>
        <begin position="6"/>
        <end position="208"/>
    </location>
</feature>
<dbReference type="PANTHER" id="PTHR48079:SF6">
    <property type="entry name" value="NAD(P)-BINDING DOMAIN-CONTAINING PROTEIN-RELATED"/>
    <property type="match status" value="1"/>
</dbReference>
<dbReference type="Pfam" id="PF01370">
    <property type="entry name" value="Epimerase"/>
    <property type="match status" value="1"/>
</dbReference>
<accession>A0ABP6FZ81</accession>
<reference evidence="3" key="1">
    <citation type="journal article" date="2019" name="Int. J. Syst. Evol. Microbiol.">
        <title>The Global Catalogue of Microorganisms (GCM) 10K type strain sequencing project: providing services to taxonomists for standard genome sequencing and annotation.</title>
        <authorList>
            <consortium name="The Broad Institute Genomics Platform"/>
            <consortium name="The Broad Institute Genome Sequencing Center for Infectious Disease"/>
            <person name="Wu L."/>
            <person name="Ma J."/>
        </authorList>
    </citation>
    <scope>NUCLEOTIDE SEQUENCE [LARGE SCALE GENOMIC DNA]</scope>
    <source>
        <strain evidence="3">JCM 4542</strain>
    </source>
</reference>
<sequence length="317" mass="33259">MSTGRILLTGATGFIGSTVLQELTRTTDAPVRALVRRPVATSPGPAPEYVHGDLTAPDSLRGLCTGVDTVLHLASYVGSDEDTCKAVNAAGTRALLAEARRAGVRRILYAGTTAVLGAGPHRGLAEDAPARPVSPASRTRLAAEQAVLAAGGTVLRPPLVYGRGDTWVVPAIAELTERVPALIDGGRALLSLVAVDDLARLVVAVAGSDAVPAGVHHAAHPEPVAFRDLLDALVTHAGLRPPVDDLSQEEYLARLRRTSGRVSEHQVSLIAADRWYASRRIWELAGCAPGPGLRIAEHADWYRAHLAGRARPYGNAA</sequence>